<evidence type="ECO:0000259" key="2">
    <source>
        <dbReference type="Pfam" id="PF13613"/>
    </source>
</evidence>
<keyword evidence="4" id="KW-1185">Reference proteome</keyword>
<accession>A0AAD9UXT2</accession>
<evidence type="ECO:0000313" key="4">
    <source>
        <dbReference type="Proteomes" id="UP001249851"/>
    </source>
</evidence>
<feature type="domain" description="Transposase Helix-turn-helix" evidence="2">
    <location>
        <begin position="105"/>
        <end position="156"/>
    </location>
</feature>
<evidence type="ECO:0000313" key="3">
    <source>
        <dbReference type="EMBL" id="KAK2553550.1"/>
    </source>
</evidence>
<gene>
    <name evidence="3" type="ORF">P5673_025038</name>
</gene>
<dbReference type="EMBL" id="JARQWQ010000076">
    <property type="protein sequence ID" value="KAK2553550.1"/>
    <property type="molecule type" value="Genomic_DNA"/>
</dbReference>
<sequence length="210" mass="24073">MKLEVEESEEEGLRRRIKELELSLERETARRKTAEAALETKRFSVKNLRQDPKVFKFYTSFTEEQFSCLLEFLGDGMSNLTYWGSSSASNSNNEDLGGSKPGPSRKLTAEDELLLVLTRLRVGMLEQDLSVRFELLQSHVSRIITTWVNAMFDRFKEKNTLGTFPTSSIGNITFYYALRLTGIEADNGYGNRLKKHPDKTLNFSVDFFNS</sequence>
<reference evidence="3" key="2">
    <citation type="journal article" date="2023" name="Science">
        <title>Genomic signatures of disease resistance in endangered staghorn corals.</title>
        <authorList>
            <person name="Vollmer S.V."/>
            <person name="Selwyn J.D."/>
            <person name="Despard B.A."/>
            <person name="Roesel C.L."/>
        </authorList>
    </citation>
    <scope>NUCLEOTIDE SEQUENCE</scope>
    <source>
        <strain evidence="3">K2</strain>
    </source>
</reference>
<dbReference type="Pfam" id="PF13613">
    <property type="entry name" value="HTH_Tnp_4"/>
    <property type="match status" value="1"/>
</dbReference>
<feature type="coiled-coil region" evidence="1">
    <location>
        <begin position="3"/>
        <end position="37"/>
    </location>
</feature>
<dbReference type="PANTHER" id="PTHR23080">
    <property type="entry name" value="THAP DOMAIN PROTEIN"/>
    <property type="match status" value="1"/>
</dbReference>
<evidence type="ECO:0000256" key="1">
    <source>
        <dbReference type="SAM" id="Coils"/>
    </source>
</evidence>
<protein>
    <recommendedName>
        <fullName evidence="2">Transposase Helix-turn-helix domain-containing protein</fullName>
    </recommendedName>
</protein>
<dbReference type="InterPro" id="IPR027805">
    <property type="entry name" value="Transposase_HTH_dom"/>
</dbReference>
<keyword evidence="1" id="KW-0175">Coiled coil</keyword>
<name>A0AAD9UXT2_ACRCE</name>
<proteinExistence type="predicted"/>
<comment type="caution">
    <text evidence="3">The sequence shown here is derived from an EMBL/GenBank/DDBJ whole genome shotgun (WGS) entry which is preliminary data.</text>
</comment>
<dbReference type="AlphaFoldDB" id="A0AAD9UXT2"/>
<reference evidence="3" key="1">
    <citation type="journal article" date="2023" name="G3 (Bethesda)">
        <title>Whole genome assembly and annotation of the endangered Caribbean coral Acropora cervicornis.</title>
        <authorList>
            <person name="Selwyn J.D."/>
            <person name="Vollmer S.V."/>
        </authorList>
    </citation>
    <scope>NUCLEOTIDE SEQUENCE</scope>
    <source>
        <strain evidence="3">K2</strain>
    </source>
</reference>
<organism evidence="3 4">
    <name type="scientific">Acropora cervicornis</name>
    <name type="common">Staghorn coral</name>
    <dbReference type="NCBI Taxonomy" id="6130"/>
    <lineage>
        <taxon>Eukaryota</taxon>
        <taxon>Metazoa</taxon>
        <taxon>Cnidaria</taxon>
        <taxon>Anthozoa</taxon>
        <taxon>Hexacorallia</taxon>
        <taxon>Scleractinia</taxon>
        <taxon>Astrocoeniina</taxon>
        <taxon>Acroporidae</taxon>
        <taxon>Acropora</taxon>
    </lineage>
</organism>
<dbReference type="Proteomes" id="UP001249851">
    <property type="component" value="Unassembled WGS sequence"/>
</dbReference>